<evidence type="ECO:0000256" key="4">
    <source>
        <dbReference type="SAM" id="MobiDB-lite"/>
    </source>
</evidence>
<name>A0A2U2BMX3_ALCFA</name>
<dbReference type="PRINTS" id="PR00032">
    <property type="entry name" value="HTHARAC"/>
</dbReference>
<feature type="domain" description="HTH araC/xylS-type" evidence="5">
    <location>
        <begin position="203"/>
        <end position="303"/>
    </location>
</feature>
<dbReference type="RefSeq" id="WP_109088206.1">
    <property type="nucleotide sequence ID" value="NZ_QEXO01000001.1"/>
</dbReference>
<accession>A0A2U2BMX3</accession>
<dbReference type="GO" id="GO:0043565">
    <property type="term" value="F:sequence-specific DNA binding"/>
    <property type="evidence" value="ECO:0007669"/>
    <property type="project" value="InterPro"/>
</dbReference>
<dbReference type="Proteomes" id="UP000245216">
    <property type="component" value="Unassembled WGS sequence"/>
</dbReference>
<dbReference type="InterPro" id="IPR020449">
    <property type="entry name" value="Tscrpt_reg_AraC-type_HTH"/>
</dbReference>
<dbReference type="InterPro" id="IPR035418">
    <property type="entry name" value="AraC-bd_2"/>
</dbReference>
<dbReference type="InterPro" id="IPR009057">
    <property type="entry name" value="Homeodomain-like_sf"/>
</dbReference>
<sequence length="325" mass="37273">MTTQNQYAFEHWNDLVQAVCSRLVTLRPSKDKPFFGNFQVNDFGGLDIADIRTNANLVRCEHGSLTRGDDRFYFLVLQRQGTMAIRTDREQFILRPGDLALLDSAQPYEMRSPDIINQLSVHLDRQTFDQYVPFYANRFGKLEHKDFHGQLLQSLLRQLSIMTPQSYAPLDPQHGASLQNTLITLLAPLLKNGPPLEKHDLRGLAERMIEQTLHEPLSPKELASRLKISVRQLHRQFEQGDETLQRYTLRRRLERCAQELSAPDNWDTPAAHIASQWGFSDSAYFSRAFKKRFGLPPAAYRARSKENEARLHSSEPAAASTRPMG</sequence>
<dbReference type="Pfam" id="PF14525">
    <property type="entry name" value="AraC_binding_2"/>
    <property type="match status" value="1"/>
</dbReference>
<evidence type="ECO:0000256" key="2">
    <source>
        <dbReference type="ARBA" id="ARBA00023125"/>
    </source>
</evidence>
<comment type="caution">
    <text evidence="6">The sequence shown here is derived from an EMBL/GenBank/DDBJ whole genome shotgun (WGS) entry which is preliminary data.</text>
</comment>
<dbReference type="InterPro" id="IPR018060">
    <property type="entry name" value="HTH_AraC"/>
</dbReference>
<reference evidence="6 7" key="2">
    <citation type="submission" date="2018-05" db="EMBL/GenBank/DDBJ databases">
        <authorList>
            <person name="Lanie J.A."/>
            <person name="Ng W.-L."/>
            <person name="Kazmierczak K.M."/>
            <person name="Andrzejewski T.M."/>
            <person name="Davidsen T.M."/>
            <person name="Wayne K.J."/>
            <person name="Tettelin H."/>
            <person name="Glass J.I."/>
            <person name="Rusch D."/>
            <person name="Podicherti R."/>
            <person name="Tsui H.-C.T."/>
            <person name="Winkler M.E."/>
        </authorList>
    </citation>
    <scope>NUCLEOTIDE SEQUENCE [LARGE SCALE GENOMIC DNA]</scope>
    <source>
        <strain evidence="6 7">YBY</strain>
    </source>
</reference>
<evidence type="ECO:0000313" key="7">
    <source>
        <dbReference type="Proteomes" id="UP000245216"/>
    </source>
</evidence>
<dbReference type="SUPFAM" id="SSF46689">
    <property type="entry name" value="Homeodomain-like"/>
    <property type="match status" value="1"/>
</dbReference>
<keyword evidence="2" id="KW-0238">DNA-binding</keyword>
<evidence type="ECO:0000259" key="5">
    <source>
        <dbReference type="PROSITE" id="PS01124"/>
    </source>
</evidence>
<organism evidence="6 7">
    <name type="scientific">Alcaligenes faecalis</name>
    <dbReference type="NCBI Taxonomy" id="511"/>
    <lineage>
        <taxon>Bacteria</taxon>
        <taxon>Pseudomonadati</taxon>
        <taxon>Pseudomonadota</taxon>
        <taxon>Betaproteobacteria</taxon>
        <taxon>Burkholderiales</taxon>
        <taxon>Alcaligenaceae</taxon>
        <taxon>Alcaligenes</taxon>
    </lineage>
</organism>
<feature type="compositionally biased region" description="Basic and acidic residues" evidence="4">
    <location>
        <begin position="303"/>
        <end position="313"/>
    </location>
</feature>
<dbReference type="PANTHER" id="PTHR46796">
    <property type="entry name" value="HTH-TYPE TRANSCRIPTIONAL ACTIVATOR RHAS-RELATED"/>
    <property type="match status" value="1"/>
</dbReference>
<dbReference type="GO" id="GO:0003700">
    <property type="term" value="F:DNA-binding transcription factor activity"/>
    <property type="evidence" value="ECO:0007669"/>
    <property type="project" value="InterPro"/>
</dbReference>
<dbReference type="Gene3D" id="1.10.10.60">
    <property type="entry name" value="Homeodomain-like"/>
    <property type="match status" value="1"/>
</dbReference>
<evidence type="ECO:0000313" key="6">
    <source>
        <dbReference type="EMBL" id="PWE15317.1"/>
    </source>
</evidence>
<gene>
    <name evidence="6" type="ORF">DF183_00815</name>
</gene>
<protein>
    <submittedName>
        <fullName evidence="6">Transcriptional regulator FeaR</fullName>
    </submittedName>
</protein>
<dbReference type="AlphaFoldDB" id="A0A2U2BMX3"/>
<dbReference type="EMBL" id="QEXO01000001">
    <property type="protein sequence ID" value="PWE15317.1"/>
    <property type="molecule type" value="Genomic_DNA"/>
</dbReference>
<feature type="region of interest" description="Disordered" evidence="4">
    <location>
        <begin position="302"/>
        <end position="325"/>
    </location>
</feature>
<dbReference type="SMART" id="SM00342">
    <property type="entry name" value="HTH_ARAC"/>
    <property type="match status" value="1"/>
</dbReference>
<keyword evidence="3" id="KW-0804">Transcription</keyword>
<dbReference type="PANTHER" id="PTHR46796:SF6">
    <property type="entry name" value="ARAC SUBFAMILY"/>
    <property type="match status" value="1"/>
</dbReference>
<proteinExistence type="predicted"/>
<dbReference type="STRING" id="511.UZ73_04065"/>
<dbReference type="NCBIfam" id="NF007243">
    <property type="entry name" value="PRK09685.1"/>
    <property type="match status" value="1"/>
</dbReference>
<evidence type="ECO:0000256" key="3">
    <source>
        <dbReference type="ARBA" id="ARBA00023163"/>
    </source>
</evidence>
<evidence type="ECO:0000256" key="1">
    <source>
        <dbReference type="ARBA" id="ARBA00023015"/>
    </source>
</evidence>
<dbReference type="PROSITE" id="PS01124">
    <property type="entry name" value="HTH_ARAC_FAMILY_2"/>
    <property type="match status" value="1"/>
</dbReference>
<keyword evidence="1" id="KW-0805">Transcription regulation</keyword>
<reference evidence="6 7" key="1">
    <citation type="submission" date="2018-05" db="EMBL/GenBank/DDBJ databases">
        <title>Genome Sequence of an Efficient Indole-Degrading Bacterium, Alcaligenes sp.YBY.</title>
        <authorList>
            <person name="Yang B."/>
        </authorList>
    </citation>
    <scope>NUCLEOTIDE SEQUENCE [LARGE SCALE GENOMIC DNA]</scope>
    <source>
        <strain evidence="6 7">YBY</strain>
    </source>
</reference>
<dbReference type="InterPro" id="IPR050204">
    <property type="entry name" value="AraC_XylS_family_regulators"/>
</dbReference>
<dbReference type="Pfam" id="PF12833">
    <property type="entry name" value="HTH_18"/>
    <property type="match status" value="1"/>
</dbReference>